<organism evidence="6 7">
    <name type="scientific">Stylosanthes scabra</name>
    <dbReference type="NCBI Taxonomy" id="79078"/>
    <lineage>
        <taxon>Eukaryota</taxon>
        <taxon>Viridiplantae</taxon>
        <taxon>Streptophyta</taxon>
        <taxon>Embryophyta</taxon>
        <taxon>Tracheophyta</taxon>
        <taxon>Spermatophyta</taxon>
        <taxon>Magnoliopsida</taxon>
        <taxon>eudicotyledons</taxon>
        <taxon>Gunneridae</taxon>
        <taxon>Pentapetalae</taxon>
        <taxon>rosids</taxon>
        <taxon>fabids</taxon>
        <taxon>Fabales</taxon>
        <taxon>Fabaceae</taxon>
        <taxon>Papilionoideae</taxon>
        <taxon>50 kb inversion clade</taxon>
        <taxon>dalbergioids sensu lato</taxon>
        <taxon>Dalbergieae</taxon>
        <taxon>Pterocarpus clade</taxon>
        <taxon>Stylosanthes</taxon>
    </lineage>
</organism>
<dbReference type="InterPro" id="IPR038765">
    <property type="entry name" value="Papain-like_cys_pep_sf"/>
</dbReference>
<dbReference type="Proteomes" id="UP001341840">
    <property type="component" value="Unassembled WGS sequence"/>
</dbReference>
<dbReference type="PROSITE" id="PS50600">
    <property type="entry name" value="ULP_PROTEASE"/>
    <property type="match status" value="1"/>
</dbReference>
<evidence type="ECO:0000256" key="4">
    <source>
        <dbReference type="ARBA" id="ARBA00022807"/>
    </source>
</evidence>
<comment type="similarity">
    <text evidence="1">Belongs to the peptidase C48 family.</text>
</comment>
<proteinExistence type="inferred from homology"/>
<name>A0ABU6YAL8_9FABA</name>
<keyword evidence="7" id="KW-1185">Reference proteome</keyword>
<keyword evidence="3" id="KW-0378">Hydrolase</keyword>
<evidence type="ECO:0000313" key="6">
    <source>
        <dbReference type="EMBL" id="MED6207460.1"/>
    </source>
</evidence>
<gene>
    <name evidence="6" type="ORF">PIB30_036041</name>
</gene>
<evidence type="ECO:0000256" key="2">
    <source>
        <dbReference type="ARBA" id="ARBA00022670"/>
    </source>
</evidence>
<feature type="domain" description="Ubiquitin-like protease family profile" evidence="5">
    <location>
        <begin position="28"/>
        <end position="193"/>
    </location>
</feature>
<dbReference type="Gene3D" id="3.40.395.10">
    <property type="entry name" value="Adenoviral Proteinase, Chain A"/>
    <property type="match status" value="1"/>
</dbReference>
<evidence type="ECO:0000259" key="5">
    <source>
        <dbReference type="PROSITE" id="PS50600"/>
    </source>
</evidence>
<evidence type="ECO:0000256" key="1">
    <source>
        <dbReference type="ARBA" id="ARBA00005234"/>
    </source>
</evidence>
<keyword evidence="4" id="KW-0788">Thiol protease</keyword>
<sequence length="243" mass="27675">MTLSSHFHQSYKMKRSPSDEMILSYNDVVLRRYDLTILSGPFYLNDRVIEFYFSYLPSSYPSQDTLLVPPSIAFWIMKCPVAEALKDFIDPLHLSDKELVIFPVNDNDDVSKAEGGSHWSLLAYYRRANKFVHHDSCRGMNSTPAKQLYRAVVGYMGQSGSASEPGFLEWSGSPRQENGYDCGLYVTAIARVICSWYVNCKSIDLKELWFPDVKEQVTPVAVAEMRAEILTLVKKLMPTNQNS</sequence>
<dbReference type="PANTHER" id="PTHR46468:SF1">
    <property type="entry name" value="SENTRIN-SPECIFIC PROTEASE 8"/>
    <property type="match status" value="1"/>
</dbReference>
<keyword evidence="2" id="KW-0645">Protease</keyword>
<reference evidence="6 7" key="1">
    <citation type="journal article" date="2023" name="Plants (Basel)">
        <title>Bridging the Gap: Combining Genomics and Transcriptomics Approaches to Understand Stylosanthes scabra, an Orphan Legume from the Brazilian Caatinga.</title>
        <authorList>
            <person name="Ferreira-Neto J.R.C."/>
            <person name="da Silva M.D."/>
            <person name="Binneck E."/>
            <person name="de Melo N.F."/>
            <person name="da Silva R.H."/>
            <person name="de Melo A.L.T.M."/>
            <person name="Pandolfi V."/>
            <person name="Bustamante F.O."/>
            <person name="Brasileiro-Vidal A.C."/>
            <person name="Benko-Iseppon A.M."/>
        </authorList>
    </citation>
    <scope>NUCLEOTIDE SEQUENCE [LARGE SCALE GENOMIC DNA]</scope>
    <source>
        <tissue evidence="6">Leaves</tissue>
    </source>
</reference>
<dbReference type="InterPro" id="IPR044613">
    <property type="entry name" value="Nep1/2-like"/>
</dbReference>
<accession>A0ABU6YAL8</accession>
<protein>
    <recommendedName>
        <fullName evidence="5">Ubiquitin-like protease family profile domain-containing protein</fullName>
    </recommendedName>
</protein>
<dbReference type="PANTHER" id="PTHR46468">
    <property type="entry name" value="SENTRIN-SPECIFIC PROTEASE 8"/>
    <property type="match status" value="1"/>
</dbReference>
<comment type="caution">
    <text evidence="6">The sequence shown here is derived from an EMBL/GenBank/DDBJ whole genome shotgun (WGS) entry which is preliminary data.</text>
</comment>
<evidence type="ECO:0000313" key="7">
    <source>
        <dbReference type="Proteomes" id="UP001341840"/>
    </source>
</evidence>
<dbReference type="Pfam" id="PF02902">
    <property type="entry name" value="Peptidase_C48"/>
    <property type="match status" value="1"/>
</dbReference>
<dbReference type="SUPFAM" id="SSF54001">
    <property type="entry name" value="Cysteine proteinases"/>
    <property type="match status" value="1"/>
</dbReference>
<evidence type="ECO:0000256" key="3">
    <source>
        <dbReference type="ARBA" id="ARBA00022801"/>
    </source>
</evidence>
<dbReference type="InterPro" id="IPR003653">
    <property type="entry name" value="Peptidase_C48_C"/>
</dbReference>
<dbReference type="EMBL" id="JASCZI010241830">
    <property type="protein sequence ID" value="MED6207460.1"/>
    <property type="molecule type" value="Genomic_DNA"/>
</dbReference>